<gene>
    <name evidence="3" type="ORF">ASZ90_004470</name>
</gene>
<evidence type="ECO:0000256" key="1">
    <source>
        <dbReference type="ARBA" id="ARBA00023122"/>
    </source>
</evidence>
<dbReference type="Gene3D" id="3.30.460.10">
    <property type="entry name" value="Beta Polymerase, domain 2"/>
    <property type="match status" value="1"/>
</dbReference>
<accession>A0A0W8FXY0</accession>
<feature type="domain" description="CBS" evidence="2">
    <location>
        <begin position="52"/>
        <end position="108"/>
    </location>
</feature>
<dbReference type="InterPro" id="IPR005105">
    <property type="entry name" value="GlnD_Uridyltrans_N"/>
</dbReference>
<proteinExistence type="predicted"/>
<dbReference type="SUPFAM" id="SSF81301">
    <property type="entry name" value="Nucleotidyltransferase"/>
    <property type="match status" value="1"/>
</dbReference>
<dbReference type="PANTHER" id="PTHR43080:SF2">
    <property type="entry name" value="CBS DOMAIN-CONTAINING PROTEIN"/>
    <property type="match status" value="1"/>
</dbReference>
<organism evidence="3">
    <name type="scientific">hydrocarbon metagenome</name>
    <dbReference type="NCBI Taxonomy" id="938273"/>
    <lineage>
        <taxon>unclassified sequences</taxon>
        <taxon>metagenomes</taxon>
        <taxon>ecological metagenomes</taxon>
    </lineage>
</organism>
<sequence length="509" mass="58569">MVLAKNLRDEIQSIDGIIEDITEQQRSDREREKLISDLQTSVIILSQIIRPYIKTLPDCNYTTTIFEAAKIMTDNKINSLLVKGNNEEEIGIITDSDIRERIVSSNKNLTDPVYTIMTAPIASIKSTATIYDALVIFREKKIRHLIVKDASNNVLGILDIDDVFEISYSNYLFFIEKIETATDVNKLNEYRNHLIHLVKGLINNNVDLRSTTKMFSLIADSITKKIIKLAINELGEPPCNFAFLSMGSEGREEQTLSTDQDNAIVFDDINGNQNFEEIQKYFLLLGKKISDNLNDTGYIYCKGEIMASNTKWCQPLSVWKKYFTNWVTTASPQDLLDLKIFFDYRYIFGDSKLSEELRKHINKLTNSYSTFFVYLAENLINSELPDNILKLKSPIDLKLVLLPTVDFARLYGLKHNLITSNTIERLEYIHEKGILSDSMFQNVLFSYNILMQKRLSNQVESHSSNRTVDNLINPQNLSDIEVIVLKKYFELLKDIKKKINLDFKGTLVR</sequence>
<dbReference type="InterPro" id="IPR018821">
    <property type="entry name" value="DUF294_put_nucleoTrafse_sb-bd"/>
</dbReference>
<reference evidence="3" key="1">
    <citation type="journal article" date="2015" name="Proc. Natl. Acad. Sci. U.S.A.">
        <title>Networks of energetic and metabolic interactions define dynamics in microbial communities.</title>
        <authorList>
            <person name="Embree M."/>
            <person name="Liu J.K."/>
            <person name="Al-Bassam M.M."/>
            <person name="Zengler K."/>
        </authorList>
    </citation>
    <scope>NUCLEOTIDE SEQUENCE</scope>
</reference>
<dbReference type="AlphaFoldDB" id="A0A0W8FXY0"/>
<dbReference type="Pfam" id="PF10335">
    <property type="entry name" value="DUF294_C"/>
    <property type="match status" value="1"/>
</dbReference>
<dbReference type="SUPFAM" id="SSF54631">
    <property type="entry name" value="CBS-domain pair"/>
    <property type="match status" value="1"/>
</dbReference>
<dbReference type="SMART" id="SM00116">
    <property type="entry name" value="CBS"/>
    <property type="match status" value="2"/>
</dbReference>
<dbReference type="PANTHER" id="PTHR43080">
    <property type="entry name" value="CBS DOMAIN-CONTAINING PROTEIN CBSX3, MITOCHONDRIAL"/>
    <property type="match status" value="1"/>
</dbReference>
<dbReference type="InterPro" id="IPR000644">
    <property type="entry name" value="CBS_dom"/>
</dbReference>
<evidence type="ECO:0000259" key="2">
    <source>
        <dbReference type="PROSITE" id="PS51371"/>
    </source>
</evidence>
<dbReference type="InterPro" id="IPR043519">
    <property type="entry name" value="NT_sf"/>
</dbReference>
<evidence type="ECO:0000313" key="3">
    <source>
        <dbReference type="EMBL" id="KUG25706.1"/>
    </source>
</evidence>
<comment type="caution">
    <text evidence="3">The sequence shown here is derived from an EMBL/GenBank/DDBJ whole genome shotgun (WGS) entry which is preliminary data.</text>
</comment>
<dbReference type="Pfam" id="PF00571">
    <property type="entry name" value="CBS"/>
    <property type="match status" value="2"/>
</dbReference>
<dbReference type="Pfam" id="PF03445">
    <property type="entry name" value="DUF294"/>
    <property type="match status" value="1"/>
</dbReference>
<protein>
    <submittedName>
        <fullName evidence="3">Putative signal-transduction protein</fullName>
    </submittedName>
</protein>
<dbReference type="PROSITE" id="PS51371">
    <property type="entry name" value="CBS"/>
    <property type="match status" value="2"/>
</dbReference>
<dbReference type="InterPro" id="IPR046342">
    <property type="entry name" value="CBS_dom_sf"/>
</dbReference>
<name>A0A0W8FXY0_9ZZZZ</name>
<dbReference type="InterPro" id="IPR051257">
    <property type="entry name" value="Diverse_CBS-Domain"/>
</dbReference>
<dbReference type="Gene3D" id="3.10.580.10">
    <property type="entry name" value="CBS-domain"/>
    <property type="match status" value="1"/>
</dbReference>
<keyword evidence="1" id="KW-0129">CBS domain</keyword>
<dbReference type="CDD" id="cd05401">
    <property type="entry name" value="NT_GlnE_GlnD_like"/>
    <property type="match status" value="1"/>
</dbReference>
<feature type="domain" description="CBS" evidence="2">
    <location>
        <begin position="117"/>
        <end position="174"/>
    </location>
</feature>
<dbReference type="EMBL" id="LNQE01000621">
    <property type="protein sequence ID" value="KUG25706.1"/>
    <property type="molecule type" value="Genomic_DNA"/>
</dbReference>
<dbReference type="GO" id="GO:0008773">
    <property type="term" value="F:[protein-PII] uridylyltransferase activity"/>
    <property type="evidence" value="ECO:0007669"/>
    <property type="project" value="InterPro"/>
</dbReference>